<name>A0A1F7YGP2_9BACT</name>
<evidence type="ECO:0000259" key="8">
    <source>
        <dbReference type="Pfam" id="PF18917"/>
    </source>
</evidence>
<evidence type="ECO:0000256" key="6">
    <source>
        <dbReference type="SAM" id="Phobius"/>
    </source>
</evidence>
<dbReference type="InterPro" id="IPR052027">
    <property type="entry name" value="PspC"/>
</dbReference>
<keyword evidence="3 6" id="KW-0812">Transmembrane</keyword>
<feature type="domain" description="LiaI-LiaF-like transmembrane region" evidence="8">
    <location>
        <begin position="116"/>
        <end position="157"/>
    </location>
</feature>
<dbReference type="InterPro" id="IPR043726">
    <property type="entry name" value="LiaI-LiaF-like_TM1"/>
</dbReference>
<dbReference type="PANTHER" id="PTHR33885:SF3">
    <property type="entry name" value="PHAGE SHOCK PROTEIN C"/>
    <property type="match status" value="1"/>
</dbReference>
<evidence type="ECO:0000256" key="1">
    <source>
        <dbReference type="ARBA" id="ARBA00004162"/>
    </source>
</evidence>
<evidence type="ECO:0000256" key="2">
    <source>
        <dbReference type="ARBA" id="ARBA00022475"/>
    </source>
</evidence>
<dbReference type="GO" id="GO:0005886">
    <property type="term" value="C:plasma membrane"/>
    <property type="evidence" value="ECO:0007669"/>
    <property type="project" value="UniProtKB-SubCell"/>
</dbReference>
<evidence type="ECO:0008006" key="11">
    <source>
        <dbReference type="Google" id="ProtNLM"/>
    </source>
</evidence>
<feature type="transmembrane region" description="Helical" evidence="6">
    <location>
        <begin position="46"/>
        <end position="72"/>
    </location>
</feature>
<feature type="domain" description="Phage shock protein PspC N-terminal" evidence="7">
    <location>
        <begin position="19"/>
        <end position="74"/>
    </location>
</feature>
<evidence type="ECO:0000313" key="10">
    <source>
        <dbReference type="Proteomes" id="UP000179221"/>
    </source>
</evidence>
<dbReference type="EMBL" id="MGGL01000011">
    <property type="protein sequence ID" value="OGM26497.1"/>
    <property type="molecule type" value="Genomic_DNA"/>
</dbReference>
<comment type="caution">
    <text evidence="9">The sequence shown here is derived from an EMBL/GenBank/DDBJ whole genome shotgun (WGS) entry which is preliminary data.</text>
</comment>
<evidence type="ECO:0000256" key="3">
    <source>
        <dbReference type="ARBA" id="ARBA00022692"/>
    </source>
</evidence>
<evidence type="ECO:0000256" key="4">
    <source>
        <dbReference type="ARBA" id="ARBA00022989"/>
    </source>
</evidence>
<evidence type="ECO:0000259" key="7">
    <source>
        <dbReference type="Pfam" id="PF04024"/>
    </source>
</evidence>
<feature type="transmembrane region" description="Helical" evidence="6">
    <location>
        <begin position="115"/>
        <end position="133"/>
    </location>
</feature>
<keyword evidence="2" id="KW-1003">Cell membrane</keyword>
<dbReference type="Pfam" id="PF18917">
    <property type="entry name" value="LiaI-LiaF-like_TM1"/>
    <property type="match status" value="1"/>
</dbReference>
<organism evidence="9 10">
    <name type="scientific">Candidatus Woesebacteria bacterium RIFCSPHIGHO2_01_FULL_40_22</name>
    <dbReference type="NCBI Taxonomy" id="1802499"/>
    <lineage>
        <taxon>Bacteria</taxon>
        <taxon>Candidatus Woeseibacteriota</taxon>
    </lineage>
</organism>
<dbReference type="InterPro" id="IPR007168">
    <property type="entry name" value="Phageshock_PspC_N"/>
</dbReference>
<sequence length="161" mass="17812">MPKVVVKNDKKEGQYKVNRLYRSSTNRVLSGVAGGLGEYFNVDPTLIRLIFILVAIFGGGGILIYLILWLIIPSSSSASLITEESINENVKEMKDKAYKFAGGVRERAESANSRALIGIFILALGIMLLLSNFGFFNIFYFAKFWPVTLILLGIAVLSNKN</sequence>
<feature type="transmembrane region" description="Helical" evidence="6">
    <location>
        <begin position="139"/>
        <end position="157"/>
    </location>
</feature>
<keyword evidence="5 6" id="KW-0472">Membrane</keyword>
<accession>A0A1F7YGP2</accession>
<reference evidence="9 10" key="1">
    <citation type="journal article" date="2016" name="Nat. Commun.">
        <title>Thousands of microbial genomes shed light on interconnected biogeochemical processes in an aquifer system.</title>
        <authorList>
            <person name="Anantharaman K."/>
            <person name="Brown C.T."/>
            <person name="Hug L.A."/>
            <person name="Sharon I."/>
            <person name="Castelle C.J."/>
            <person name="Probst A.J."/>
            <person name="Thomas B.C."/>
            <person name="Singh A."/>
            <person name="Wilkins M.J."/>
            <person name="Karaoz U."/>
            <person name="Brodie E.L."/>
            <person name="Williams K.H."/>
            <person name="Hubbard S.S."/>
            <person name="Banfield J.F."/>
        </authorList>
    </citation>
    <scope>NUCLEOTIDE SEQUENCE [LARGE SCALE GENOMIC DNA]</scope>
</reference>
<dbReference type="PANTHER" id="PTHR33885">
    <property type="entry name" value="PHAGE SHOCK PROTEIN C"/>
    <property type="match status" value="1"/>
</dbReference>
<protein>
    <recommendedName>
        <fullName evidence="11">Phage shock protein PspC N-terminal domain-containing protein</fullName>
    </recommendedName>
</protein>
<dbReference type="AlphaFoldDB" id="A0A1F7YGP2"/>
<evidence type="ECO:0000256" key="5">
    <source>
        <dbReference type="ARBA" id="ARBA00023136"/>
    </source>
</evidence>
<dbReference type="Proteomes" id="UP000179221">
    <property type="component" value="Unassembled WGS sequence"/>
</dbReference>
<evidence type="ECO:0000313" key="9">
    <source>
        <dbReference type="EMBL" id="OGM26497.1"/>
    </source>
</evidence>
<gene>
    <name evidence="9" type="ORF">A2628_03080</name>
</gene>
<comment type="subcellular location">
    <subcellularLocation>
        <location evidence="1">Cell membrane</location>
        <topology evidence="1">Single-pass membrane protein</topology>
    </subcellularLocation>
</comment>
<proteinExistence type="predicted"/>
<dbReference type="Pfam" id="PF04024">
    <property type="entry name" value="PspC"/>
    <property type="match status" value="1"/>
</dbReference>
<keyword evidence="4 6" id="KW-1133">Transmembrane helix</keyword>